<evidence type="ECO:0000256" key="4">
    <source>
        <dbReference type="ARBA" id="ARBA00022598"/>
    </source>
</evidence>
<comment type="pathway">
    <text evidence="2">Lipid metabolism; fatty acid beta-oxidation.</text>
</comment>
<dbReference type="InterPro" id="IPR042099">
    <property type="entry name" value="ANL_N_sf"/>
</dbReference>
<evidence type="ECO:0000256" key="2">
    <source>
        <dbReference type="ARBA" id="ARBA00005005"/>
    </source>
</evidence>
<dbReference type="InterPro" id="IPR045851">
    <property type="entry name" value="AMP-bd_C_sf"/>
</dbReference>
<name>A0A3N6NV20_9BURK</name>
<dbReference type="FunFam" id="3.40.50.12780:FF:000003">
    <property type="entry name" value="Long-chain-fatty-acid--CoA ligase FadD"/>
    <property type="match status" value="1"/>
</dbReference>
<dbReference type="Pfam" id="PF13193">
    <property type="entry name" value="AMP-binding_C"/>
    <property type="match status" value="1"/>
</dbReference>
<comment type="caution">
    <text evidence="11">The sequence shown here is derived from an EMBL/GenBank/DDBJ whole genome shotgun (WGS) entry which is preliminary data.</text>
</comment>
<feature type="domain" description="AMP-dependent synthetase/ligase" evidence="9">
    <location>
        <begin position="31"/>
        <end position="420"/>
    </location>
</feature>
<dbReference type="InterPro" id="IPR000873">
    <property type="entry name" value="AMP-dep_synth/lig_dom"/>
</dbReference>
<dbReference type="InterPro" id="IPR020845">
    <property type="entry name" value="AMP-binding_CS"/>
</dbReference>
<protein>
    <recommendedName>
        <fullName evidence="7">Long-chain-fatty-acid--CoA ligase</fullName>
        <ecNumber evidence="6">6.2.1.3</ecNumber>
    </recommendedName>
    <alternativeName>
        <fullName evidence="8">Long-chain acyl-CoA synthetase</fullName>
    </alternativeName>
</protein>
<evidence type="ECO:0000256" key="3">
    <source>
        <dbReference type="ARBA" id="ARBA00006432"/>
    </source>
</evidence>
<dbReference type="InterPro" id="IPR050237">
    <property type="entry name" value="ATP-dep_AMP-bd_enzyme"/>
</dbReference>
<keyword evidence="5" id="KW-0472">Membrane</keyword>
<dbReference type="FunFam" id="3.30.300.30:FF:000008">
    <property type="entry name" value="2,3-dihydroxybenzoate-AMP ligase"/>
    <property type="match status" value="1"/>
</dbReference>
<dbReference type="PROSITE" id="PS00455">
    <property type="entry name" value="AMP_BINDING"/>
    <property type="match status" value="1"/>
</dbReference>
<dbReference type="InterPro" id="IPR025110">
    <property type="entry name" value="AMP-bd_C"/>
</dbReference>
<sequence length="559" mass="60626">MSNLPWLSQYPDGVAANIDLDDYASMAALLEQVVDRFGDKIAFHQFGVDLTYRQLDENSARLAAYFQKDLGLKPGDRIALMLPNSLQHPIAMFAALRAGLTVVNVNPLYTAPELANMIKDSGARAIVVMEIAAATVEQALAHVAIEHVIVARVAEMQNFPKSLLVDYVVRKKKKLVPDWSIARAIPFRTAMTTRLAADFTRPALNRETRAFLQYTGGTTGEPKGAVLTHGNVLADVAMFCAWLKPAFRPSGEITLVALPLYHVAGLVCQCLTSFHMGTRCVLVMNPRDIPALVKDFAAHRPTIVAGLNTLFTALMNNKNFVALDFSALRNTFGGGTATQPAVAERWQKLTGCPVLEVYGLSEAAGAVTANPVTLTAFEGTIGVPLPSMRIEIRDESGEAVGAGTPGEICVAGPGVMQGYFNRPEDTARVIGTDGFFATGDIGIMDERGVIRIVDRKRDMILVSGFNVYPNEVEGVLFKHPGILEVAVVGVADSQCGEAPVAFVVKRDPALNESEVIEFARTSLAAYKVPKQVVFVNDLPKTPIGKVLRRQLRERLVNRI</sequence>
<dbReference type="GO" id="GO:0016020">
    <property type="term" value="C:membrane"/>
    <property type="evidence" value="ECO:0007669"/>
    <property type="project" value="UniProtKB-SubCell"/>
</dbReference>
<keyword evidence="12" id="KW-1185">Reference proteome</keyword>
<feature type="domain" description="AMP-binding enzyme C-terminal" evidence="10">
    <location>
        <begin position="471"/>
        <end position="545"/>
    </location>
</feature>
<evidence type="ECO:0000313" key="12">
    <source>
        <dbReference type="Proteomes" id="UP000272778"/>
    </source>
</evidence>
<dbReference type="EC" id="6.2.1.3" evidence="6"/>
<evidence type="ECO:0000313" key="11">
    <source>
        <dbReference type="EMBL" id="RQH04383.1"/>
    </source>
</evidence>
<gene>
    <name evidence="11" type="ORF">D1Y85_18135</name>
</gene>
<reference evidence="11 12" key="1">
    <citation type="submission" date="2018-11" db="EMBL/GenBank/DDBJ databases">
        <title>Paraburkholderia sp. DHOA04, isolated from soil.</title>
        <authorList>
            <person name="Gao Z.-H."/>
            <person name="Qiu L.-H."/>
            <person name="Fu J.-C."/>
        </authorList>
    </citation>
    <scope>NUCLEOTIDE SEQUENCE [LARGE SCALE GENOMIC DNA]</scope>
    <source>
        <strain evidence="11 12">DHOA04</strain>
    </source>
</reference>
<evidence type="ECO:0000259" key="10">
    <source>
        <dbReference type="Pfam" id="PF13193"/>
    </source>
</evidence>
<dbReference type="EMBL" id="RQIS01000013">
    <property type="protein sequence ID" value="RQH04383.1"/>
    <property type="molecule type" value="Genomic_DNA"/>
</dbReference>
<organism evidence="11 12">
    <name type="scientific">Paraburkholderia dinghuensis</name>
    <dbReference type="NCBI Taxonomy" id="2305225"/>
    <lineage>
        <taxon>Bacteria</taxon>
        <taxon>Pseudomonadati</taxon>
        <taxon>Pseudomonadota</taxon>
        <taxon>Betaproteobacteria</taxon>
        <taxon>Burkholderiales</taxon>
        <taxon>Burkholderiaceae</taxon>
        <taxon>Paraburkholderia</taxon>
    </lineage>
</organism>
<dbReference type="Pfam" id="PF00501">
    <property type="entry name" value="AMP-binding"/>
    <property type="match status" value="1"/>
</dbReference>
<dbReference type="PANTHER" id="PTHR43767">
    <property type="entry name" value="LONG-CHAIN-FATTY-ACID--COA LIGASE"/>
    <property type="match status" value="1"/>
</dbReference>
<dbReference type="Gene3D" id="3.30.300.30">
    <property type="match status" value="1"/>
</dbReference>
<evidence type="ECO:0000256" key="8">
    <source>
        <dbReference type="ARBA" id="ARBA00042773"/>
    </source>
</evidence>
<dbReference type="GO" id="GO:0004467">
    <property type="term" value="F:long-chain fatty acid-CoA ligase activity"/>
    <property type="evidence" value="ECO:0007669"/>
    <property type="project" value="UniProtKB-EC"/>
</dbReference>
<dbReference type="Gene3D" id="3.40.50.12780">
    <property type="entry name" value="N-terminal domain of ligase-like"/>
    <property type="match status" value="1"/>
</dbReference>
<evidence type="ECO:0000259" key="9">
    <source>
        <dbReference type="Pfam" id="PF00501"/>
    </source>
</evidence>
<comment type="similarity">
    <text evidence="3">Belongs to the ATP-dependent AMP-binding enzyme family.</text>
</comment>
<dbReference type="AlphaFoldDB" id="A0A3N6NV20"/>
<keyword evidence="4 11" id="KW-0436">Ligase</keyword>
<evidence type="ECO:0000256" key="7">
    <source>
        <dbReference type="ARBA" id="ARBA00039545"/>
    </source>
</evidence>
<dbReference type="PANTHER" id="PTHR43767:SF8">
    <property type="entry name" value="LONG-CHAIN-FATTY-ACID--COA LIGASE"/>
    <property type="match status" value="1"/>
</dbReference>
<comment type="subcellular location">
    <subcellularLocation>
        <location evidence="1">Membrane</location>
        <topology evidence="1">Peripheral membrane protein</topology>
    </subcellularLocation>
</comment>
<dbReference type="OrthoDB" id="9766486at2"/>
<proteinExistence type="inferred from homology"/>
<evidence type="ECO:0000256" key="5">
    <source>
        <dbReference type="ARBA" id="ARBA00023136"/>
    </source>
</evidence>
<evidence type="ECO:0000256" key="6">
    <source>
        <dbReference type="ARBA" id="ARBA00026121"/>
    </source>
</evidence>
<dbReference type="SUPFAM" id="SSF56801">
    <property type="entry name" value="Acetyl-CoA synthetase-like"/>
    <property type="match status" value="1"/>
</dbReference>
<dbReference type="Proteomes" id="UP000272778">
    <property type="component" value="Unassembled WGS sequence"/>
</dbReference>
<dbReference type="CDD" id="cd05936">
    <property type="entry name" value="FC-FACS_FadD_like"/>
    <property type="match status" value="1"/>
</dbReference>
<accession>A0A3N6NV20</accession>
<evidence type="ECO:0000256" key="1">
    <source>
        <dbReference type="ARBA" id="ARBA00004170"/>
    </source>
</evidence>